<evidence type="ECO:0000256" key="1">
    <source>
        <dbReference type="ARBA" id="ARBA00004196"/>
    </source>
</evidence>
<dbReference type="SUPFAM" id="SSF52833">
    <property type="entry name" value="Thioredoxin-like"/>
    <property type="match status" value="1"/>
</dbReference>
<sequence length="424" mass="48601">MKTVFFILLLLLSIAGSTQQAIRLGSNSESTPIQQGISNKMSVPFFRFEGLMNAPHPVASMNDLKNKIVILEFWATWCGACIPAMSHLDALQKKYPDQLQVIAVSDEAPERLERFIKNKPSNLWFLSDPNQSFQTYFPHYSIPHSVLIDQKGKLVANTSPSEITENIIEQLLKEQTVTVKEKKDAYSSFDFLKDYFPKPEGFNDFSFDIQPKIPGGFPITKRYTPTNPWYGRRLTMINNSLDLIYRNVYNKAIPRMIYEGVDKDMFAINTSEQFCLDVIVPKGKENEMSHYIQEQLKKLNLPYLARVEKRQVECLVFTTTDSSLMEPFRSKTQGQANASAGQPNVIRATTYHKKNVPIDDLLNHFEQFGIIKMPVVNETMIKGEFDLDFEFDAEDANSFKQAIAKLGLKAEKKMREVEMLIIYK</sequence>
<dbReference type="Pfam" id="PF08534">
    <property type="entry name" value="Redoxin"/>
    <property type="match status" value="1"/>
</dbReference>
<evidence type="ECO:0000259" key="6">
    <source>
        <dbReference type="PROSITE" id="PS51352"/>
    </source>
</evidence>
<feature type="signal peptide" evidence="5">
    <location>
        <begin position="1"/>
        <end position="20"/>
    </location>
</feature>
<feature type="domain" description="Thioredoxin" evidence="6">
    <location>
        <begin position="37"/>
        <end position="177"/>
    </location>
</feature>
<dbReference type="InterPro" id="IPR050553">
    <property type="entry name" value="Thioredoxin_ResA/DsbE_sf"/>
</dbReference>
<dbReference type="Gene3D" id="3.40.30.10">
    <property type="entry name" value="Glutaredoxin"/>
    <property type="match status" value="1"/>
</dbReference>
<dbReference type="InterPro" id="IPR013766">
    <property type="entry name" value="Thioredoxin_domain"/>
</dbReference>
<keyword evidence="3" id="KW-1015">Disulfide bond</keyword>
<dbReference type="InterPro" id="IPR036249">
    <property type="entry name" value="Thioredoxin-like_sf"/>
</dbReference>
<name>A0AAT9GG73_9BACT</name>
<dbReference type="PANTHER" id="PTHR42852">
    <property type="entry name" value="THIOL:DISULFIDE INTERCHANGE PROTEIN DSBE"/>
    <property type="match status" value="1"/>
</dbReference>
<protein>
    <submittedName>
        <fullName evidence="7">Redoxin domain-containing protein</fullName>
    </submittedName>
</protein>
<comment type="subcellular location">
    <subcellularLocation>
        <location evidence="1">Cell envelope</location>
    </subcellularLocation>
</comment>
<gene>
    <name evidence="7" type="ORF">KACHI17_03870</name>
</gene>
<dbReference type="Pfam" id="PF12543">
    <property type="entry name" value="DUF3738"/>
    <property type="match status" value="1"/>
</dbReference>
<dbReference type="GO" id="GO:0016491">
    <property type="term" value="F:oxidoreductase activity"/>
    <property type="evidence" value="ECO:0007669"/>
    <property type="project" value="InterPro"/>
</dbReference>
<dbReference type="RefSeq" id="WP_353549827.1">
    <property type="nucleotide sequence ID" value="NZ_AP029612.1"/>
</dbReference>
<dbReference type="AlphaFoldDB" id="A0AAT9GG73"/>
<keyword evidence="2" id="KW-0201">Cytochrome c-type biogenesis</keyword>
<evidence type="ECO:0000256" key="5">
    <source>
        <dbReference type="SAM" id="SignalP"/>
    </source>
</evidence>
<keyword evidence="4" id="KW-0676">Redox-active center</keyword>
<organism evidence="7">
    <name type="scientific">Sediminibacterium sp. KACHI17</name>
    <dbReference type="NCBI Taxonomy" id="1751071"/>
    <lineage>
        <taxon>Bacteria</taxon>
        <taxon>Pseudomonadati</taxon>
        <taxon>Bacteroidota</taxon>
        <taxon>Chitinophagia</taxon>
        <taxon>Chitinophagales</taxon>
        <taxon>Chitinophagaceae</taxon>
        <taxon>Sediminibacterium</taxon>
    </lineage>
</organism>
<evidence type="ECO:0000256" key="4">
    <source>
        <dbReference type="ARBA" id="ARBA00023284"/>
    </source>
</evidence>
<reference evidence="7" key="1">
    <citation type="submission" date="2024-02" db="EMBL/GenBank/DDBJ databases">
        <title>Sediminibacterium planktonica sp. nov. and Sediminibacterium longus sp. nov., isolated from surface lake and river water.</title>
        <authorList>
            <person name="Watanabe K."/>
            <person name="Takemine S."/>
            <person name="Ishii Y."/>
            <person name="Ogata Y."/>
            <person name="Shindo C."/>
            <person name="Suda W."/>
        </authorList>
    </citation>
    <scope>NUCLEOTIDE SEQUENCE</scope>
    <source>
        <strain evidence="7">KACHI17</strain>
    </source>
</reference>
<proteinExistence type="predicted"/>
<evidence type="ECO:0000256" key="3">
    <source>
        <dbReference type="ARBA" id="ARBA00023157"/>
    </source>
</evidence>
<dbReference type="GO" id="GO:0030313">
    <property type="term" value="C:cell envelope"/>
    <property type="evidence" value="ECO:0007669"/>
    <property type="project" value="UniProtKB-SubCell"/>
</dbReference>
<evidence type="ECO:0000256" key="2">
    <source>
        <dbReference type="ARBA" id="ARBA00022748"/>
    </source>
</evidence>
<dbReference type="GO" id="GO:0017004">
    <property type="term" value="P:cytochrome complex assembly"/>
    <property type="evidence" value="ECO:0007669"/>
    <property type="project" value="UniProtKB-KW"/>
</dbReference>
<dbReference type="InterPro" id="IPR013740">
    <property type="entry name" value="Redoxin"/>
</dbReference>
<accession>A0AAT9GG73</accession>
<dbReference type="CDD" id="cd02966">
    <property type="entry name" value="TlpA_like_family"/>
    <property type="match status" value="1"/>
</dbReference>
<keyword evidence="5" id="KW-0732">Signal</keyword>
<dbReference type="PROSITE" id="PS51352">
    <property type="entry name" value="THIOREDOXIN_2"/>
    <property type="match status" value="1"/>
</dbReference>
<feature type="chain" id="PRO_5043322262" evidence="5">
    <location>
        <begin position="21"/>
        <end position="424"/>
    </location>
</feature>
<evidence type="ECO:0000313" key="7">
    <source>
        <dbReference type="EMBL" id="BFG69506.1"/>
    </source>
</evidence>
<dbReference type="EMBL" id="AP029612">
    <property type="protein sequence ID" value="BFG69506.1"/>
    <property type="molecule type" value="Genomic_DNA"/>
</dbReference>
<dbReference type="InterPro" id="IPR017801">
    <property type="entry name" value="DUF3738"/>
</dbReference>
<dbReference type="PANTHER" id="PTHR42852:SF6">
    <property type="entry name" value="THIOL:DISULFIDE INTERCHANGE PROTEIN DSBE"/>
    <property type="match status" value="1"/>
</dbReference>